<name>A0A6J5LKI6_9CAUD</name>
<reference evidence="1" key="1">
    <citation type="submission" date="2020-04" db="EMBL/GenBank/DDBJ databases">
        <authorList>
            <person name="Chiriac C."/>
            <person name="Salcher M."/>
            <person name="Ghai R."/>
            <person name="Kavagutti S V."/>
        </authorList>
    </citation>
    <scope>NUCLEOTIDE SEQUENCE</scope>
</reference>
<dbReference type="EMBL" id="LR796258">
    <property type="protein sequence ID" value="CAB4132129.1"/>
    <property type="molecule type" value="Genomic_DNA"/>
</dbReference>
<gene>
    <name evidence="1" type="ORF">UFOVP134_38</name>
</gene>
<sequence length="60" mass="6801">MLHLKMTETYQATPRNAAYLMERACVAAHDAETFQSGLARLRHYDAVGLLALIKRLFNHA</sequence>
<organism evidence="1">
    <name type="scientific">uncultured Caudovirales phage</name>
    <dbReference type="NCBI Taxonomy" id="2100421"/>
    <lineage>
        <taxon>Viruses</taxon>
        <taxon>Duplodnaviria</taxon>
        <taxon>Heunggongvirae</taxon>
        <taxon>Uroviricota</taxon>
        <taxon>Caudoviricetes</taxon>
        <taxon>Peduoviridae</taxon>
        <taxon>Maltschvirus</taxon>
        <taxon>Maltschvirus maltsch</taxon>
    </lineage>
</organism>
<evidence type="ECO:0000313" key="1">
    <source>
        <dbReference type="EMBL" id="CAB4132129.1"/>
    </source>
</evidence>
<proteinExistence type="predicted"/>
<accession>A0A6J5LKI6</accession>
<protein>
    <submittedName>
        <fullName evidence="1">Uncharacterized protein</fullName>
    </submittedName>
</protein>